<dbReference type="EMBL" id="BAABDQ010000039">
    <property type="protein sequence ID" value="GAA3603997.1"/>
    <property type="molecule type" value="Genomic_DNA"/>
</dbReference>
<feature type="compositionally biased region" description="Basic and acidic residues" evidence="1">
    <location>
        <begin position="1"/>
        <end position="11"/>
    </location>
</feature>
<name>A0ABP6ZDV3_9ACTN</name>
<evidence type="ECO:0000313" key="3">
    <source>
        <dbReference type="Proteomes" id="UP001500630"/>
    </source>
</evidence>
<evidence type="ECO:0000256" key="1">
    <source>
        <dbReference type="SAM" id="MobiDB-lite"/>
    </source>
</evidence>
<feature type="region of interest" description="Disordered" evidence="1">
    <location>
        <begin position="1"/>
        <end position="29"/>
    </location>
</feature>
<organism evidence="2 3">
    <name type="scientific">Nonomuraea rosea</name>
    <dbReference type="NCBI Taxonomy" id="638574"/>
    <lineage>
        <taxon>Bacteria</taxon>
        <taxon>Bacillati</taxon>
        <taxon>Actinomycetota</taxon>
        <taxon>Actinomycetes</taxon>
        <taxon>Streptosporangiales</taxon>
        <taxon>Streptosporangiaceae</taxon>
        <taxon>Nonomuraea</taxon>
    </lineage>
</organism>
<proteinExistence type="predicted"/>
<sequence>MSHDVTPRGADRLTGGVESVDCAPMGGSNQTAVRHLRKRLVDPMESDTDFRLPFSAPLKWSRTPAGYHKADLREGGTMALVKQTDWNGTEIPFTSNHSADARRG</sequence>
<dbReference type="Proteomes" id="UP001500630">
    <property type="component" value="Unassembled WGS sequence"/>
</dbReference>
<dbReference type="RefSeq" id="WP_345574011.1">
    <property type="nucleotide sequence ID" value="NZ_BAABDQ010000039.1"/>
</dbReference>
<comment type="caution">
    <text evidence="2">The sequence shown here is derived from an EMBL/GenBank/DDBJ whole genome shotgun (WGS) entry which is preliminary data.</text>
</comment>
<protein>
    <submittedName>
        <fullName evidence="2">Uncharacterized protein</fullName>
    </submittedName>
</protein>
<evidence type="ECO:0000313" key="2">
    <source>
        <dbReference type="EMBL" id="GAA3603997.1"/>
    </source>
</evidence>
<accession>A0ABP6ZDV3</accession>
<keyword evidence="3" id="KW-1185">Reference proteome</keyword>
<reference evidence="3" key="1">
    <citation type="journal article" date="2019" name="Int. J. Syst. Evol. Microbiol.">
        <title>The Global Catalogue of Microorganisms (GCM) 10K type strain sequencing project: providing services to taxonomists for standard genome sequencing and annotation.</title>
        <authorList>
            <consortium name="The Broad Institute Genomics Platform"/>
            <consortium name="The Broad Institute Genome Sequencing Center for Infectious Disease"/>
            <person name="Wu L."/>
            <person name="Ma J."/>
        </authorList>
    </citation>
    <scope>NUCLEOTIDE SEQUENCE [LARGE SCALE GENOMIC DNA]</scope>
    <source>
        <strain evidence="3">JCM 17326</strain>
    </source>
</reference>
<gene>
    <name evidence="2" type="ORF">GCM10022419_105710</name>
</gene>